<feature type="coiled-coil region" evidence="1">
    <location>
        <begin position="997"/>
        <end position="1028"/>
    </location>
</feature>
<feature type="compositionally biased region" description="Polar residues" evidence="2">
    <location>
        <begin position="1400"/>
        <end position="1409"/>
    </location>
</feature>
<dbReference type="EMBL" id="JAMCOF010000004">
    <property type="protein sequence ID" value="MCL6229608.1"/>
    <property type="molecule type" value="Genomic_DNA"/>
</dbReference>
<sequence length="1529" mass="171085">MARRTKLQAFEIEVEEALEKAMNFDFDNTEIEKIISSDSDNLINVDDLIQKIATSEEEILSENETSVLTSSNIHDNAVVDESVAELLFGQKPIHELSGGTVRDTLLPTHPLPANDDITIPFNFTSLKQNAVSRIYWSTTALSALWVTGGAFIAHKLAPSGLSSLANIIAFVTSPLGLAVAAGTTIPILMSWGGAQLIKRSNELRNIAILMTNAAQRLSEPQNISEKQAIAIGQTIRKEVAAMNEGIERTLGRAVELEAIIQSEVHNLERAYSENESRIYTLIKELNNERTAILNHADRVQTVIKGTQEQLSDEFDLATSKIATNVEKLAQTLTQTLQKQGEDLVKKLSYAGDGVTNQLFEKFNETTLQVQQKNTEFFHVLGKTFDTFSERFDNNEKQLAKTFDETATKAEMHIAKLATRIQTATDQTLSNVDEKFKTLDEAIIDRNNQSLQDFDEKIMQLDQQAYKLSSKFDNITSEAIEAFGNRLVNVDLSLKKHSDTIIESFVARSKELENNAEKLSSFLEAHASQINVNLKEITTDITDVFTNGHDQIFSAVNASKKVLQEEIKNVDNAIIDIINERSQDFKTQIANQRDVMAIMLDSEKNKIADTLKDQIDVLTKNVSDVEKMLSQNIQIVDQHAKDHATNIVQCTEKLQESITQSCETTKNAVEEQIKNIDIRADALRDSLAINSFSLNEILADQARVLEQRIETIHNLIAKSDIHVDMALKQQTDLVENAIINSNKVVTETVQNHIKNLEGHTDLLKNTLSQSNDVLLDTLQTHVGLFDENLESRARQVFERAATLEETLSEKLEKVCETIDIQTSTFEERSDSLKRSMILNNEHNQTIQKALEESADNIRISLESSVDTITGSVQEKFINISEKLASAMANETEKSEASLVAAGNQFISSFADVAIKATNIISESSNRITSNVEQTAHETSEKIVSTLTEQTTHTANAFATVTNNAQALINETIHASAEAVNQLLNERSNVLHQSMLDFENNLSHQLANVNNRLEEAKDQTSEKISGHMAQLTELTGYLNQAAYNATESIGNLTQQIGEQLSLSTQEAEQRIYAQNESLVNTLTQKNSETIQTMATVQEDLINNVSAVLEQLNQSIYNIHENSNILISTVQSLDGQLNETANNFFHNTNQVAEYLSTSNQELNSNVETLQGLSQNTFEQISHITNNFGEHAKTLSEAIRVFEQSENTLNITLQEKQNALSVLSNALVSKSDEVNQLIKHYENVLSLTFERTDENTRNSTHLMQRTLHELINEASTRFSEAAENIRFSANEIRSEFSKINNDIDESIQKLPEKAKETTQTIRHALSEQITALKDLTNIMQNTEKDQSAPTIAALLTSNSVTPEINKKIVPPQPVVQTGQNKTKQNKWVSDLLERVSREEILCSEKNNNFSSSPEQKKSDSMNGSLNSLVNGIVQTINHNAAVELWNRYKRGQKNIEVEHLYTPNGKIIFETIRKKYLNNIDFRDSVSQYISDFEKLLRDISRNSGDIRLARQYLTSDTGKVYTMLAHASGRIQ</sequence>
<proteinExistence type="predicted"/>
<organism evidence="3 4">
    <name type="scientific">Bartonella bilalgolemii</name>
    <dbReference type="NCBI Taxonomy" id="2942911"/>
    <lineage>
        <taxon>Bacteria</taxon>
        <taxon>Pseudomonadati</taxon>
        <taxon>Pseudomonadota</taxon>
        <taxon>Alphaproteobacteria</taxon>
        <taxon>Hyphomicrobiales</taxon>
        <taxon>Bartonellaceae</taxon>
        <taxon>Bartonella</taxon>
    </lineage>
</organism>
<evidence type="ECO:0000313" key="3">
    <source>
        <dbReference type="EMBL" id="MCL6229608.1"/>
    </source>
</evidence>
<reference evidence="3 4" key="1">
    <citation type="submission" date="2022-05" db="EMBL/GenBank/DDBJ databases">
        <title>Description of the Bartonella bilalgolemii sp. nov. Isolated from Apodemus uralensis (Pallas 1811).</title>
        <authorList>
            <person name="Zgheib R."/>
            <person name="Celebi B."/>
        </authorList>
    </citation>
    <scope>NUCLEOTIDE SEQUENCE [LARGE SCALE GENOMIC DNA]</scope>
    <source>
        <strain evidence="3 4">G70</strain>
    </source>
</reference>
<keyword evidence="1" id="KW-0175">Coiled coil</keyword>
<name>A0ABT0P810_9HYPH</name>
<protein>
    <submittedName>
        <fullName evidence="3">Uncharacterized protein</fullName>
    </submittedName>
</protein>
<dbReference type="SUPFAM" id="SSF58113">
    <property type="entry name" value="Apolipoprotein A-I"/>
    <property type="match status" value="1"/>
</dbReference>
<evidence type="ECO:0000256" key="1">
    <source>
        <dbReference type="SAM" id="Coils"/>
    </source>
</evidence>
<dbReference type="Gene3D" id="1.20.120.20">
    <property type="entry name" value="Apolipoprotein"/>
    <property type="match status" value="1"/>
</dbReference>
<comment type="caution">
    <text evidence="3">The sequence shown here is derived from an EMBL/GenBank/DDBJ whole genome shotgun (WGS) entry which is preliminary data.</text>
</comment>
<feature type="region of interest" description="Disordered" evidence="2">
    <location>
        <begin position="1400"/>
        <end position="1419"/>
    </location>
</feature>
<dbReference type="RefSeq" id="WP_249676134.1">
    <property type="nucleotide sequence ID" value="NZ_JAMCOF010000004.1"/>
</dbReference>
<accession>A0ABT0P810</accession>
<evidence type="ECO:0000256" key="2">
    <source>
        <dbReference type="SAM" id="MobiDB-lite"/>
    </source>
</evidence>
<keyword evidence="4" id="KW-1185">Reference proteome</keyword>
<evidence type="ECO:0000313" key="4">
    <source>
        <dbReference type="Proteomes" id="UP001523003"/>
    </source>
</evidence>
<gene>
    <name evidence="3" type="ORF">M4Z11_03130</name>
</gene>
<dbReference type="Proteomes" id="UP001523003">
    <property type="component" value="Unassembled WGS sequence"/>
</dbReference>